<feature type="transmembrane region" description="Helical" evidence="2">
    <location>
        <begin position="261"/>
        <end position="279"/>
    </location>
</feature>
<feature type="region of interest" description="Disordered" evidence="1">
    <location>
        <begin position="1"/>
        <end position="30"/>
    </location>
</feature>
<protein>
    <recommendedName>
        <fullName evidence="5">TrbL/VirB6 plasmid conjugal transfer protein</fullName>
    </recommendedName>
</protein>
<keyword evidence="2" id="KW-0812">Transmembrane</keyword>
<feature type="region of interest" description="Disordered" evidence="1">
    <location>
        <begin position="55"/>
        <end position="115"/>
    </location>
</feature>
<feature type="compositionally biased region" description="Low complexity" evidence="1">
    <location>
        <begin position="529"/>
        <end position="540"/>
    </location>
</feature>
<proteinExistence type="predicted"/>
<feature type="compositionally biased region" description="Pro residues" evidence="1">
    <location>
        <begin position="72"/>
        <end position="100"/>
    </location>
</feature>
<evidence type="ECO:0008006" key="5">
    <source>
        <dbReference type="Google" id="ProtNLM"/>
    </source>
</evidence>
<feature type="compositionally biased region" description="Pro residues" evidence="1">
    <location>
        <begin position="609"/>
        <end position="649"/>
    </location>
</feature>
<feature type="compositionally biased region" description="Low complexity" evidence="1">
    <location>
        <begin position="55"/>
        <end position="71"/>
    </location>
</feature>
<organism evidence="3 4">
    <name type="scientific">Couchioplanes caeruleus</name>
    <dbReference type="NCBI Taxonomy" id="56438"/>
    <lineage>
        <taxon>Bacteria</taxon>
        <taxon>Bacillati</taxon>
        <taxon>Actinomycetota</taxon>
        <taxon>Actinomycetes</taxon>
        <taxon>Micromonosporales</taxon>
        <taxon>Micromonosporaceae</taxon>
        <taxon>Couchioplanes</taxon>
    </lineage>
</organism>
<sequence>MTHSTDPARRPFVPNRRPAVPARRPRSSRRGVRLLVLIALGVGLTAGPALAGTAWAEPSPAPSPGASVPNPGSRPPGANPSPSAPSSPPTVVPSPAPAPPGSEAGDADDDPGMFDIPGQIRKAINEFLLWMAKTGLKPVMETLGSTALSTPDLTGSEHVKAIWTTSLVTANAIYVLFIVAGGFIVASRETLQSRHGLKEIAPRLALGAVASNVSLILCGKAIEFTNALTAAVAGQGVDGPSAANAIVGILYQPFNGASPNILLALLVIAASILGLIVIITFVMRVAVMVVLVGIAPLALACHATPQTEGIAHTWWRAFGACLGLQVAQAVVVLATIKVFLTPSGLVMLGVPQTASGLLGVLVCITMLWLLIKLPGLMKQYVLSPMGLQSQGRGLFGQLLQAYMTFKTLGAVTGLSKGKRAVIAGAAARPTGGGTGTTSTARPVSATRGGPGTPRPAPSRPSPAGPVAFSNAPTTQTPLSAPAGTAGAPSFSHPAQPGTPAATPTGPAPAASFSQPNASQPATPRPSGRPAPAAFSGTAPSPASPTPTGPAPAATFSNPPTAQSAPRRPPAPVTPVFSSAPKGTSAGRPTAARRPTAAPRPASGGGRPPVTTPPASAPAPAARPSPRPAPAPSPSPAAGPASPPPSPPRPAGSAAPVFRPAPSPPPSPPSPPPQRPSPPSPPPARRRPRKAGN</sequence>
<evidence type="ECO:0000256" key="2">
    <source>
        <dbReference type="SAM" id="Phobius"/>
    </source>
</evidence>
<feature type="transmembrane region" description="Helical" evidence="2">
    <location>
        <begin position="285"/>
        <end position="305"/>
    </location>
</feature>
<dbReference type="PRINTS" id="PR01217">
    <property type="entry name" value="PRICHEXTENSN"/>
</dbReference>
<evidence type="ECO:0000256" key="1">
    <source>
        <dbReference type="SAM" id="MobiDB-lite"/>
    </source>
</evidence>
<evidence type="ECO:0000313" key="4">
    <source>
        <dbReference type="Proteomes" id="UP000271683"/>
    </source>
</evidence>
<feature type="transmembrane region" description="Helical" evidence="2">
    <location>
        <begin position="317"/>
        <end position="340"/>
    </location>
</feature>
<accession>A0A3N1GCU8</accession>
<gene>
    <name evidence="3" type="ORF">EDD30_0801</name>
</gene>
<dbReference type="InterPro" id="IPR045782">
    <property type="entry name" value="TrbL_3"/>
</dbReference>
<feature type="compositionally biased region" description="Low complexity" evidence="1">
    <location>
        <begin position="436"/>
        <end position="447"/>
    </location>
</feature>
<feature type="compositionally biased region" description="Low complexity" evidence="1">
    <location>
        <begin position="582"/>
        <end position="601"/>
    </location>
</feature>
<dbReference type="Proteomes" id="UP000271683">
    <property type="component" value="Unassembled WGS sequence"/>
</dbReference>
<dbReference type="AlphaFoldDB" id="A0A3N1GCU8"/>
<dbReference type="Pfam" id="PF19590">
    <property type="entry name" value="TrbL_3"/>
    <property type="match status" value="1"/>
</dbReference>
<feature type="compositionally biased region" description="Polar residues" evidence="1">
    <location>
        <begin position="511"/>
        <end position="521"/>
    </location>
</feature>
<keyword evidence="2" id="KW-1133">Transmembrane helix</keyword>
<dbReference type="EMBL" id="RJKL01000001">
    <property type="protein sequence ID" value="ROP28093.1"/>
    <property type="molecule type" value="Genomic_DNA"/>
</dbReference>
<name>A0A3N1GCU8_9ACTN</name>
<feature type="compositionally biased region" description="Pro residues" evidence="1">
    <location>
        <begin position="658"/>
        <end position="682"/>
    </location>
</feature>
<feature type="region of interest" description="Disordered" evidence="1">
    <location>
        <begin position="426"/>
        <end position="692"/>
    </location>
</feature>
<reference evidence="3 4" key="1">
    <citation type="submission" date="2018-11" db="EMBL/GenBank/DDBJ databases">
        <title>Sequencing the genomes of 1000 actinobacteria strains.</title>
        <authorList>
            <person name="Klenk H.-P."/>
        </authorList>
    </citation>
    <scope>NUCLEOTIDE SEQUENCE [LARGE SCALE GENOMIC DNA]</scope>
    <source>
        <strain evidence="3 4">DSM 43634</strain>
    </source>
</reference>
<feature type="compositionally biased region" description="Basic residues" evidence="1">
    <location>
        <begin position="683"/>
        <end position="692"/>
    </location>
</feature>
<evidence type="ECO:0000313" key="3">
    <source>
        <dbReference type="EMBL" id="ROP28093.1"/>
    </source>
</evidence>
<feature type="compositionally biased region" description="Pro residues" evidence="1">
    <location>
        <begin position="452"/>
        <end position="463"/>
    </location>
</feature>
<comment type="caution">
    <text evidence="3">The sequence shown here is derived from an EMBL/GenBank/DDBJ whole genome shotgun (WGS) entry which is preliminary data.</text>
</comment>
<keyword evidence="2" id="KW-0472">Membrane</keyword>
<feature type="transmembrane region" description="Helical" evidence="2">
    <location>
        <begin position="352"/>
        <end position="371"/>
    </location>
</feature>
<feature type="compositionally biased region" description="Low complexity" evidence="1">
    <location>
        <begin position="493"/>
        <end position="510"/>
    </location>
</feature>
<feature type="transmembrane region" description="Helical" evidence="2">
    <location>
        <begin position="161"/>
        <end position="186"/>
    </location>
</feature>
<feature type="compositionally biased region" description="Low complexity" evidence="1">
    <location>
        <begin position="10"/>
        <end position="22"/>
    </location>
</feature>